<feature type="transmembrane region" description="Helical" evidence="6">
    <location>
        <begin position="103"/>
        <end position="123"/>
    </location>
</feature>
<evidence type="ECO:0000256" key="3">
    <source>
        <dbReference type="ARBA" id="ARBA00022989"/>
    </source>
</evidence>
<evidence type="ECO:0000256" key="1">
    <source>
        <dbReference type="ARBA" id="ARBA00004141"/>
    </source>
</evidence>
<reference evidence="8 9" key="1">
    <citation type="submission" date="2017-10" db="EMBL/GenBank/DDBJ databases">
        <title>A novel species of cold-tolerant Malassezia isolated from bats.</title>
        <authorList>
            <person name="Lorch J.M."/>
            <person name="Palmer J.M."/>
            <person name="Vanderwolf K.J."/>
            <person name="Schmidt K.Z."/>
            <person name="Verant M.L."/>
            <person name="Weller T.J."/>
            <person name="Blehert D.S."/>
        </authorList>
    </citation>
    <scope>NUCLEOTIDE SEQUENCE [LARGE SCALE GENOMIC DNA]</scope>
    <source>
        <strain evidence="8 9">NWHC:44797-103</strain>
    </source>
</reference>
<dbReference type="PANTHER" id="PTHR13439">
    <property type="entry name" value="CT120 PROTEIN"/>
    <property type="match status" value="1"/>
</dbReference>
<dbReference type="InterPro" id="IPR050846">
    <property type="entry name" value="TLCD"/>
</dbReference>
<dbReference type="SMART" id="SM00724">
    <property type="entry name" value="TLC"/>
    <property type="match status" value="1"/>
</dbReference>
<evidence type="ECO:0000313" key="8">
    <source>
        <dbReference type="EMBL" id="PKI83193.1"/>
    </source>
</evidence>
<dbReference type="PROSITE" id="PS50922">
    <property type="entry name" value="TLC"/>
    <property type="match status" value="1"/>
</dbReference>
<evidence type="ECO:0000256" key="4">
    <source>
        <dbReference type="ARBA" id="ARBA00023136"/>
    </source>
</evidence>
<dbReference type="GO" id="GO:0016020">
    <property type="term" value="C:membrane"/>
    <property type="evidence" value="ECO:0007669"/>
    <property type="project" value="UniProtKB-SubCell"/>
</dbReference>
<evidence type="ECO:0000313" key="9">
    <source>
        <dbReference type="Proteomes" id="UP000232875"/>
    </source>
</evidence>
<dbReference type="EMBL" id="KZ454992">
    <property type="protein sequence ID" value="PKI83193.1"/>
    <property type="molecule type" value="Genomic_DNA"/>
</dbReference>
<accession>A0A2N1J9G8</accession>
<name>A0A2N1J9G8_9BASI</name>
<dbReference type="OrthoDB" id="10266980at2759"/>
<evidence type="ECO:0000256" key="5">
    <source>
        <dbReference type="PROSITE-ProRule" id="PRU00205"/>
    </source>
</evidence>
<dbReference type="GO" id="GO:0005783">
    <property type="term" value="C:endoplasmic reticulum"/>
    <property type="evidence" value="ECO:0007669"/>
    <property type="project" value="TreeGrafter"/>
</dbReference>
<evidence type="ECO:0000256" key="6">
    <source>
        <dbReference type="SAM" id="Phobius"/>
    </source>
</evidence>
<keyword evidence="2 5" id="KW-0812">Transmembrane</keyword>
<protein>
    <recommendedName>
        <fullName evidence="7">TLC domain-containing protein</fullName>
    </recommendedName>
</protein>
<keyword evidence="3 6" id="KW-1133">Transmembrane helix</keyword>
<organism evidence="8 9">
    <name type="scientific">Malassezia vespertilionis</name>
    <dbReference type="NCBI Taxonomy" id="2020962"/>
    <lineage>
        <taxon>Eukaryota</taxon>
        <taxon>Fungi</taxon>
        <taxon>Dikarya</taxon>
        <taxon>Basidiomycota</taxon>
        <taxon>Ustilaginomycotina</taxon>
        <taxon>Malasseziomycetes</taxon>
        <taxon>Malasseziales</taxon>
        <taxon>Malasseziaceae</taxon>
        <taxon>Malassezia</taxon>
    </lineage>
</organism>
<keyword evidence="4 5" id="KW-0472">Membrane</keyword>
<sequence>MGLFKGAALENFVEPYAEMLQLPHLPAHISTILRSFLFWCSLQLLSAGISPKLFPNAFAKMRARTKVQWDIHFVSLVHSSFIAPIGLYNFFYPDKNLDPFFGYTYQIGQMYAIAMGYFIWDIMISVRYEGLPFILHGLLSFIALALAFRPLLMVYGAVFVIWEASTPFLNIHWFLDKMGKTGTKAQFVNSLFLLASYMASRMVLGAVCAYNLVYHLCALALVLHDRRVFANAFELHVVL</sequence>
<dbReference type="Proteomes" id="UP000232875">
    <property type="component" value="Unassembled WGS sequence"/>
</dbReference>
<evidence type="ECO:0000259" key="7">
    <source>
        <dbReference type="PROSITE" id="PS50922"/>
    </source>
</evidence>
<feature type="domain" description="TLC" evidence="7">
    <location>
        <begin position="64"/>
        <end position="239"/>
    </location>
</feature>
<dbReference type="InterPro" id="IPR006634">
    <property type="entry name" value="TLC-dom"/>
</dbReference>
<gene>
    <name evidence="8" type="ORF">MVES_002932</name>
</gene>
<dbReference type="AlphaFoldDB" id="A0A2N1J9G8"/>
<feature type="transmembrane region" description="Helical" evidence="6">
    <location>
        <begin position="71"/>
        <end position="91"/>
    </location>
</feature>
<feature type="transmembrane region" description="Helical" evidence="6">
    <location>
        <begin position="187"/>
        <end position="213"/>
    </location>
</feature>
<comment type="subcellular location">
    <subcellularLocation>
        <location evidence="1">Membrane</location>
        <topology evidence="1">Multi-pass membrane protein</topology>
    </subcellularLocation>
</comment>
<dbReference type="STRING" id="2020962.A0A2N1J9G8"/>
<dbReference type="Pfam" id="PF03798">
    <property type="entry name" value="TRAM_LAG1_CLN8"/>
    <property type="match status" value="1"/>
</dbReference>
<proteinExistence type="predicted"/>
<dbReference type="PANTHER" id="PTHR13439:SF0">
    <property type="entry name" value="TOPOISOMERASE I DAMAGE AFFECTED PROTEIN 4"/>
    <property type="match status" value="1"/>
</dbReference>
<evidence type="ECO:0000256" key="2">
    <source>
        <dbReference type="ARBA" id="ARBA00022692"/>
    </source>
</evidence>
<dbReference type="GO" id="GO:0055088">
    <property type="term" value="P:lipid homeostasis"/>
    <property type="evidence" value="ECO:0007669"/>
    <property type="project" value="TreeGrafter"/>
</dbReference>
<keyword evidence="9" id="KW-1185">Reference proteome</keyword>